<evidence type="ECO:0000313" key="3">
    <source>
        <dbReference type="EMBL" id="BBX30679.1"/>
    </source>
</evidence>
<keyword evidence="3" id="KW-0614">Plasmid</keyword>
<feature type="region of interest" description="Disordered" evidence="1">
    <location>
        <begin position="251"/>
        <end position="364"/>
    </location>
</feature>
<feature type="compositionally biased region" description="Pro residues" evidence="1">
    <location>
        <begin position="254"/>
        <end position="269"/>
    </location>
</feature>
<evidence type="ECO:0000256" key="1">
    <source>
        <dbReference type="SAM" id="MobiDB-lite"/>
    </source>
</evidence>
<protein>
    <recommendedName>
        <fullName evidence="2">ESX-1 secretion-associated protein EspB PPE domain-containing protein</fullName>
    </recommendedName>
</protein>
<proteinExistence type="predicted"/>
<dbReference type="KEGG" id="malv:MALV_58040"/>
<dbReference type="InterPro" id="IPR054056">
    <property type="entry name" value="EspB_PPE"/>
</dbReference>
<sequence length="539" mass="55005">MAASEQLNALGANLSQLMAHAQLLALRAAATYTSVASHYEQTDARASHGVARAKAALYTAQGHNVPAPAEPAAVVPPPPVPPHPPEPVLLPHPPAPTAVPEMVDVAAASLHSGDQGASITTMAQTWRTQATTIDSYASTVNNAITNIQAEWSGDASTAAIGRLVPFAAWFKTAAQTHRDAATYADQVVSAHQQVIAEHPTPTQIQTLRRNYANAVAAGNQPEAANYQKQLSDAQTKSSTVMTSYATNATVPEAVVPPAPSPVNPNPGPKPQEKPKPQPDDSKRRPDEDPSKKPGDDTAGSPRPDPNGSGPHDKEKDPRTAPSIKSMDTSASDLSDPPPKPDEAAVTDPAAQSDPLADGSPQAMPAMMPLMQGLTQGLGQAAQMPSSGGQGMPQMPQMPSMPQTPTPPMTPPMTPPTDPPVEPAAFEPMGGGPGGGAPGGGGGGGAPTPAATPGLPSTAAPLTSAPSAVPTGPAPSASAIGAGMPMGMMPHAGNRGNGSDKQRDNDLNPDEPVYVEERPNTSAFLGGKIGQEPPPEAKED</sequence>
<gene>
    <name evidence="3" type="ORF">MALV_58040</name>
</gene>
<feature type="compositionally biased region" description="Low complexity" evidence="1">
    <location>
        <begin position="376"/>
        <end position="400"/>
    </location>
</feature>
<keyword evidence="4" id="KW-1185">Reference proteome</keyword>
<evidence type="ECO:0000259" key="2">
    <source>
        <dbReference type="Pfam" id="PF21856"/>
    </source>
</evidence>
<dbReference type="AlphaFoldDB" id="A0A6N4V206"/>
<evidence type="ECO:0000313" key="4">
    <source>
        <dbReference type="Proteomes" id="UP000466906"/>
    </source>
</evidence>
<feature type="region of interest" description="Disordered" evidence="1">
    <location>
        <begin position="376"/>
        <end position="539"/>
    </location>
</feature>
<dbReference type="Pfam" id="PF21856">
    <property type="entry name" value="EspB_PPE"/>
    <property type="match status" value="1"/>
</dbReference>
<accession>A0A6N4V206</accession>
<name>A0A6N4V206_9MYCO</name>
<feature type="compositionally biased region" description="Basic and acidic residues" evidence="1">
    <location>
        <begin position="270"/>
        <end position="295"/>
    </location>
</feature>
<dbReference type="Gene3D" id="1.20.1260.20">
    <property type="entry name" value="PPE superfamily"/>
    <property type="match status" value="1"/>
</dbReference>
<geneLocation type="plasmid" evidence="3 4">
    <name>pJCM12272</name>
</geneLocation>
<feature type="compositionally biased region" description="Pro residues" evidence="1">
    <location>
        <begin position="401"/>
        <end position="421"/>
    </location>
</feature>
<dbReference type="Proteomes" id="UP000466906">
    <property type="component" value="Plasmid pJCM12272"/>
</dbReference>
<organism evidence="3 4">
    <name type="scientific">Mycolicibacterium alvei</name>
    <dbReference type="NCBI Taxonomy" id="67081"/>
    <lineage>
        <taxon>Bacteria</taxon>
        <taxon>Bacillati</taxon>
        <taxon>Actinomycetota</taxon>
        <taxon>Actinomycetes</taxon>
        <taxon>Mycobacteriales</taxon>
        <taxon>Mycobacteriaceae</taxon>
        <taxon>Mycolicibacterium</taxon>
    </lineage>
</organism>
<reference evidence="3 4" key="1">
    <citation type="journal article" date="2019" name="Emerg. Microbes Infect.">
        <title>Comprehensive subspecies identification of 175 nontuberculous mycobacteria species based on 7547 genomic profiles.</title>
        <authorList>
            <person name="Matsumoto Y."/>
            <person name="Kinjo T."/>
            <person name="Motooka D."/>
            <person name="Nabeya D."/>
            <person name="Jung N."/>
            <person name="Uechi K."/>
            <person name="Horii T."/>
            <person name="Iida T."/>
            <person name="Fujita J."/>
            <person name="Nakamura S."/>
        </authorList>
    </citation>
    <scope>NUCLEOTIDE SEQUENCE [LARGE SCALE GENOMIC DNA]</scope>
    <source>
        <strain evidence="3 4">JCM 12272</strain>
        <plasmid evidence="3">pJCM12272</plasmid>
    </source>
</reference>
<feature type="compositionally biased region" description="Low complexity" evidence="1">
    <location>
        <begin position="446"/>
        <end position="492"/>
    </location>
</feature>
<dbReference type="EMBL" id="AP022566">
    <property type="protein sequence ID" value="BBX30679.1"/>
    <property type="molecule type" value="Genomic_DNA"/>
</dbReference>
<dbReference type="SUPFAM" id="SSF140459">
    <property type="entry name" value="PE/PPE dimer-like"/>
    <property type="match status" value="1"/>
</dbReference>
<feature type="domain" description="ESX-1 secretion-associated protein EspB PPE" evidence="2">
    <location>
        <begin position="105"/>
        <end position="261"/>
    </location>
</feature>
<dbReference type="InterPro" id="IPR038332">
    <property type="entry name" value="PPE_sf"/>
</dbReference>
<feature type="compositionally biased region" description="Gly residues" evidence="1">
    <location>
        <begin position="428"/>
        <end position="445"/>
    </location>
</feature>